<gene>
    <name evidence="2" type="ORF">O0S08_14560</name>
</gene>
<evidence type="ECO:0000256" key="1">
    <source>
        <dbReference type="SAM" id="Phobius"/>
    </source>
</evidence>
<dbReference type="EMBL" id="CP114040">
    <property type="protein sequence ID" value="WAS97366.1"/>
    <property type="molecule type" value="Genomic_DNA"/>
</dbReference>
<proteinExistence type="predicted"/>
<feature type="transmembrane region" description="Helical" evidence="1">
    <location>
        <begin position="158"/>
        <end position="185"/>
    </location>
</feature>
<keyword evidence="1" id="KW-1133">Transmembrane helix</keyword>
<protein>
    <recommendedName>
        <fullName evidence="4">DoxX family protein</fullName>
    </recommendedName>
</protein>
<name>A0ABY7HDU6_9BACT</name>
<evidence type="ECO:0000313" key="2">
    <source>
        <dbReference type="EMBL" id="WAS97366.1"/>
    </source>
</evidence>
<feature type="transmembrane region" description="Helical" evidence="1">
    <location>
        <begin position="117"/>
        <end position="138"/>
    </location>
</feature>
<sequence length="417" mass="45868">MTESASAPFPSATLLQRWLLAYLLLYAAPFPLNFVPGLDMVLAIPGAAWQAVVTWVGAVVFDVEAIPRRTGSGDTMFDYVQLFCLAAVAVPAALLWPRSLRAGVDWDRLLDRARAYLRLYLGCYLLVYGLCKAIPTQFPPPGPDRLVVPYGDSSPMGLLWTFMGASPAYVMCTGIVETIAGALLLWRRTATLGALLALMAMSQVLLLNLCYDVAVKQFSAHLVLVGLYVLAPDVSRLLDVLWFHRPVQPRPLAPYPIARRGLRRALTATRVGLIACVVVVTAAQGLWVLSMNREPGPLHGVYRVVSFQRGSEVVVPDEARWARVGINTMGIGAIQLADGSGQRYRLNIDAEQKTLSWQRIGADESQVLTYSEPTAGELVIEGAFDGAATVARLRRIDEPFLLTSRGFRWIQERPFNR</sequence>
<dbReference type="Proteomes" id="UP001164459">
    <property type="component" value="Chromosome"/>
</dbReference>
<evidence type="ECO:0000313" key="3">
    <source>
        <dbReference type="Proteomes" id="UP001164459"/>
    </source>
</evidence>
<feature type="transmembrane region" description="Helical" evidence="1">
    <location>
        <begin position="18"/>
        <end position="35"/>
    </location>
</feature>
<reference evidence="2" key="1">
    <citation type="submission" date="2022-11" db="EMBL/GenBank/DDBJ databases">
        <title>Minimal conservation of predation-associated metabolite biosynthetic gene clusters underscores biosynthetic potential of Myxococcota including descriptions for ten novel species: Archangium lansinium sp. nov., Myxococcus landrumus sp. nov., Nannocystis bai.</title>
        <authorList>
            <person name="Ahearne A."/>
            <person name="Stevens C."/>
            <person name="Dowd S."/>
        </authorList>
    </citation>
    <scope>NUCLEOTIDE SEQUENCE</scope>
    <source>
        <strain evidence="2">Fl3</strain>
    </source>
</reference>
<evidence type="ECO:0008006" key="4">
    <source>
        <dbReference type="Google" id="ProtNLM"/>
    </source>
</evidence>
<keyword evidence="3" id="KW-1185">Reference proteome</keyword>
<dbReference type="RefSeq" id="WP_269039733.1">
    <property type="nucleotide sequence ID" value="NZ_CP114040.1"/>
</dbReference>
<accession>A0ABY7HDU6</accession>
<keyword evidence="1" id="KW-0472">Membrane</keyword>
<feature type="transmembrane region" description="Helical" evidence="1">
    <location>
        <begin position="79"/>
        <end position="96"/>
    </location>
</feature>
<keyword evidence="1" id="KW-0812">Transmembrane</keyword>
<feature type="transmembrane region" description="Helical" evidence="1">
    <location>
        <begin position="265"/>
        <end position="289"/>
    </location>
</feature>
<organism evidence="2 3">
    <name type="scientific">Nannocystis punicea</name>
    <dbReference type="NCBI Taxonomy" id="2995304"/>
    <lineage>
        <taxon>Bacteria</taxon>
        <taxon>Pseudomonadati</taxon>
        <taxon>Myxococcota</taxon>
        <taxon>Polyangia</taxon>
        <taxon>Nannocystales</taxon>
        <taxon>Nannocystaceae</taxon>
        <taxon>Nannocystis</taxon>
    </lineage>
</organism>
<feature type="transmembrane region" description="Helical" evidence="1">
    <location>
        <begin position="47"/>
        <end position="67"/>
    </location>
</feature>